<dbReference type="SUPFAM" id="SSF53187">
    <property type="entry name" value="Zn-dependent exopeptidases"/>
    <property type="match status" value="1"/>
</dbReference>
<evidence type="ECO:0000259" key="5">
    <source>
        <dbReference type="PROSITE" id="PS52035"/>
    </source>
</evidence>
<dbReference type="GO" id="GO:0006508">
    <property type="term" value="P:proteolysis"/>
    <property type="evidence" value="ECO:0007669"/>
    <property type="project" value="InterPro"/>
</dbReference>
<dbReference type="GO" id="GO:0008270">
    <property type="term" value="F:zinc ion binding"/>
    <property type="evidence" value="ECO:0007669"/>
    <property type="project" value="InterPro"/>
</dbReference>
<dbReference type="CDD" id="cd06241">
    <property type="entry name" value="M14-like"/>
    <property type="match status" value="1"/>
</dbReference>
<keyword evidence="4" id="KW-0732">Signal</keyword>
<feature type="active site" description="Proton donor/acceptor" evidence="3">
    <location>
        <position position="309"/>
    </location>
</feature>
<evidence type="ECO:0000313" key="6">
    <source>
        <dbReference type="EMBL" id="MBI2678010.1"/>
    </source>
</evidence>
<comment type="cofactor">
    <cofactor evidence="1">
        <name>Zn(2+)</name>
        <dbReference type="ChEBI" id="CHEBI:29105"/>
    </cofactor>
</comment>
<name>A0A932EQN1_9BACT</name>
<comment type="caution">
    <text evidence="6">The sequence shown here is derived from an EMBL/GenBank/DDBJ whole genome shotgun (WGS) entry which is preliminary data.</text>
</comment>
<dbReference type="AlphaFoldDB" id="A0A932EQN1"/>
<dbReference type="PANTHER" id="PTHR11705:SF145">
    <property type="entry name" value="PEPTIDASE M14 CARBOXYPEPTIDASE A DOMAIN-CONTAINING PROTEIN"/>
    <property type="match status" value="1"/>
</dbReference>
<dbReference type="PROSITE" id="PS52035">
    <property type="entry name" value="PEPTIDASE_M14"/>
    <property type="match status" value="1"/>
</dbReference>
<dbReference type="PANTHER" id="PTHR11705">
    <property type="entry name" value="PROTEASE FAMILY M14 CARBOXYPEPTIDASE A,B"/>
    <property type="match status" value="1"/>
</dbReference>
<dbReference type="SMART" id="SM00631">
    <property type="entry name" value="Zn_pept"/>
    <property type="match status" value="1"/>
</dbReference>
<protein>
    <submittedName>
        <fullName evidence="6">Peptidase M14</fullName>
    </submittedName>
</protein>
<sequence>MRPIVLALVFSCAALAQTSSTKPTRKPAAKAAPVAAAAADWTTPAERSDYRTTPRYDETMAYVQRVAAAAPKQVKLESFGKTPEGRDLWVAIVSKDGTFDPAAVRKSGRAVLLVQNAIHAGEMDGKDSSLALLRDMVITRSQAKLLESVVVLIVPIYNADGHERFSAYNRINQNGPEQMGWRTQAQNLNLNRDYLKADAPETRALLRLFQRWLPDFFIDDHVTDGADYQYDTTYAIDIGPDVAPATADWLEHDLKPYIEKSVSDSGHVIGEYVGVGEANPKEGISVGQDTPRFSTGYMVAQSRPGLLVEMHMLKDYKTRVTGNYEILRAILEVLNRDAAKLVAMNQEADETTIARGKQAQTAVYIRKPDDFPLRLAATGDATMFPFLGYKRTTTLSEVSGGLWNQYGHEPENVDIPLHAKLKMTLGVGVPGAYIVPAQWTRVIDVLRAHAVEMRATTAAWSGEVETYRCKAKWAERPFEGHHVLGGGSEFAPTPPPDCTAVREKLDFPAGSMVVPMDQRAAKVAMHWLEPQAPDSAVYWGYFDAIFEQKEYGEAYVVEKLAREMMAKDPKLKAEFEQKVASDKEFAGNSYGRLNWWFQHSPWWDARQGRYPVGRVRNLEGIPVGAK</sequence>
<dbReference type="InterPro" id="IPR000834">
    <property type="entry name" value="Peptidase_M14"/>
</dbReference>
<evidence type="ECO:0000313" key="7">
    <source>
        <dbReference type="Proteomes" id="UP000779809"/>
    </source>
</evidence>
<reference evidence="6" key="1">
    <citation type="submission" date="2020-07" db="EMBL/GenBank/DDBJ databases">
        <title>Huge and variable diversity of episymbiotic CPR bacteria and DPANN archaea in groundwater ecosystems.</title>
        <authorList>
            <person name="He C.Y."/>
            <person name="Keren R."/>
            <person name="Whittaker M."/>
            <person name="Farag I.F."/>
            <person name="Doudna J."/>
            <person name="Cate J.H.D."/>
            <person name="Banfield J.F."/>
        </authorList>
    </citation>
    <scope>NUCLEOTIDE SEQUENCE</scope>
    <source>
        <strain evidence="6">NC_groundwater_580_Pr5_B-0.1um_64_19</strain>
    </source>
</reference>
<dbReference type="GO" id="GO:0004181">
    <property type="term" value="F:metallocarboxypeptidase activity"/>
    <property type="evidence" value="ECO:0007669"/>
    <property type="project" value="InterPro"/>
</dbReference>
<evidence type="ECO:0000256" key="4">
    <source>
        <dbReference type="SAM" id="SignalP"/>
    </source>
</evidence>
<dbReference type="EMBL" id="JACPNR010000006">
    <property type="protein sequence ID" value="MBI2678010.1"/>
    <property type="molecule type" value="Genomic_DNA"/>
</dbReference>
<dbReference type="Proteomes" id="UP000779809">
    <property type="component" value="Unassembled WGS sequence"/>
</dbReference>
<proteinExistence type="inferred from homology"/>
<dbReference type="Pfam" id="PF00246">
    <property type="entry name" value="Peptidase_M14"/>
    <property type="match status" value="1"/>
</dbReference>
<accession>A0A932EQN1</accession>
<feature type="chain" id="PRO_5036812935" evidence="4">
    <location>
        <begin position="17"/>
        <end position="626"/>
    </location>
</feature>
<organism evidence="6 7">
    <name type="scientific">Candidatus Korobacter versatilis</name>
    <dbReference type="NCBI Taxonomy" id="658062"/>
    <lineage>
        <taxon>Bacteria</taxon>
        <taxon>Pseudomonadati</taxon>
        <taxon>Acidobacteriota</taxon>
        <taxon>Terriglobia</taxon>
        <taxon>Terriglobales</taxon>
        <taxon>Candidatus Korobacteraceae</taxon>
        <taxon>Candidatus Korobacter</taxon>
    </lineage>
</organism>
<dbReference type="GO" id="GO:0005615">
    <property type="term" value="C:extracellular space"/>
    <property type="evidence" value="ECO:0007669"/>
    <property type="project" value="TreeGrafter"/>
</dbReference>
<evidence type="ECO:0000256" key="2">
    <source>
        <dbReference type="ARBA" id="ARBA00005988"/>
    </source>
</evidence>
<evidence type="ECO:0000256" key="3">
    <source>
        <dbReference type="PROSITE-ProRule" id="PRU01379"/>
    </source>
</evidence>
<comment type="similarity">
    <text evidence="2 3">Belongs to the peptidase M14 family.</text>
</comment>
<feature type="signal peptide" evidence="4">
    <location>
        <begin position="1"/>
        <end position="16"/>
    </location>
</feature>
<gene>
    <name evidence="6" type="ORF">HYX28_04465</name>
</gene>
<dbReference type="Gene3D" id="3.40.630.10">
    <property type="entry name" value="Zn peptidases"/>
    <property type="match status" value="1"/>
</dbReference>
<feature type="domain" description="Peptidase M14" evidence="5">
    <location>
        <begin position="52"/>
        <end position="334"/>
    </location>
</feature>
<evidence type="ECO:0000256" key="1">
    <source>
        <dbReference type="ARBA" id="ARBA00001947"/>
    </source>
</evidence>